<reference evidence="2" key="2">
    <citation type="submission" date="2024-04" db="EMBL/GenBank/DDBJ databases">
        <authorList>
            <person name="Chen Y."/>
            <person name="Shah S."/>
            <person name="Dougan E. K."/>
            <person name="Thang M."/>
            <person name="Chan C."/>
        </authorList>
    </citation>
    <scope>NUCLEOTIDE SEQUENCE [LARGE SCALE GENOMIC DNA]</scope>
</reference>
<dbReference type="Proteomes" id="UP001152797">
    <property type="component" value="Unassembled WGS sequence"/>
</dbReference>
<evidence type="ECO:0000313" key="1">
    <source>
        <dbReference type="EMBL" id="CAI3996241.1"/>
    </source>
</evidence>
<evidence type="ECO:0000313" key="4">
    <source>
        <dbReference type="Proteomes" id="UP001152797"/>
    </source>
</evidence>
<keyword evidence="4" id="KW-1185">Reference proteome</keyword>
<dbReference type="EMBL" id="CAMXCT010002179">
    <property type="protein sequence ID" value="CAI3996241.1"/>
    <property type="molecule type" value="Genomic_DNA"/>
</dbReference>
<dbReference type="AlphaFoldDB" id="A0A9P1CRP6"/>
<name>A0A9P1CRP6_9DINO</name>
<dbReference type="EMBL" id="CAMXCT020002179">
    <property type="protein sequence ID" value="CAL1149616.1"/>
    <property type="molecule type" value="Genomic_DNA"/>
</dbReference>
<dbReference type="SUPFAM" id="SSF53448">
    <property type="entry name" value="Nucleotide-diphospho-sugar transferases"/>
    <property type="match status" value="1"/>
</dbReference>
<dbReference type="EMBL" id="CAMXCT030002179">
    <property type="protein sequence ID" value="CAL4783553.1"/>
    <property type="molecule type" value="Genomic_DNA"/>
</dbReference>
<gene>
    <name evidence="1" type="ORF">C1SCF055_LOCUS22736</name>
</gene>
<dbReference type="PANTHER" id="PTHR11183">
    <property type="entry name" value="GLYCOGENIN SUBFAMILY MEMBER"/>
    <property type="match status" value="1"/>
</dbReference>
<accession>A0A9P1CRP6</accession>
<dbReference type="OrthoDB" id="2014201at2759"/>
<evidence type="ECO:0000313" key="3">
    <source>
        <dbReference type="EMBL" id="CAL4783553.1"/>
    </source>
</evidence>
<protein>
    <submittedName>
        <fullName evidence="3">4Fe-4S ferredoxin-type domain-containing protein</fullName>
    </submittedName>
</protein>
<dbReference type="InterPro" id="IPR029044">
    <property type="entry name" value="Nucleotide-diphossugar_trans"/>
</dbReference>
<reference evidence="1" key="1">
    <citation type="submission" date="2022-10" db="EMBL/GenBank/DDBJ databases">
        <authorList>
            <person name="Chen Y."/>
            <person name="Dougan E. K."/>
            <person name="Chan C."/>
            <person name="Rhodes N."/>
            <person name="Thang M."/>
        </authorList>
    </citation>
    <scope>NUCLEOTIDE SEQUENCE</scope>
</reference>
<sequence>MLLEGPRYSPSLCRSTGRSSTWAPQFAVPDLTPAALQRAAEAKAGSGCPLGYLALMRLQELFLPWSRPRSTILALTKYVAQRATLADVMWSSWPLPFLLSQVSKVLCRFVGSRHLVGFAKPRVAAYGRCWKARPKIWCLARAARRLTLRSISESSTLGHHLARLSRFLRRLGESRVVKELRAEATHLMLWNALAKLQASLYSMTSLEGDCRVKRLCPACLVPVQGEWVQEAQFMDDLWSASHKMAFAQLAPNGGSTSPARASAVEALSKHEGLPWQRKFRQLSFLLGRQKALPRSWKHVAGATAVATVLWSGRRSVEELWTYAEVIATLASSLHNVRPFLSLVPQDLPSSIARFLRSRGVRLARLKHLYVWPSADPQGIWDASQLPGGIGPIYDWPKFLLWGLTRYERLVFLDADTLPLGPDALEPLFTAVNDDGVGFAAVAFGEGLEMNNGIFALRPSHEILRCLLHTARSEVFWREPFAEEFRFRGGTWMAFLDLFWRHKAWLSSLCDVNHVPGYALLPEVFNFPASLGAIFQVSDSRNSSHRGDRRAVQVAEHWAKVLVDSQFHGVRILHWVGAKRKPWLHWSLAARTVLDRMWWRQHRLMCLRRPGVRDRRPVRAEWQQDLPMMGLGTWGWQVCCLANDGDLHDL</sequence>
<comment type="caution">
    <text evidence="1">The sequence shown here is derived from an EMBL/GenBank/DDBJ whole genome shotgun (WGS) entry which is preliminary data.</text>
</comment>
<organism evidence="1">
    <name type="scientific">Cladocopium goreaui</name>
    <dbReference type="NCBI Taxonomy" id="2562237"/>
    <lineage>
        <taxon>Eukaryota</taxon>
        <taxon>Sar</taxon>
        <taxon>Alveolata</taxon>
        <taxon>Dinophyceae</taxon>
        <taxon>Suessiales</taxon>
        <taxon>Symbiodiniaceae</taxon>
        <taxon>Cladocopium</taxon>
    </lineage>
</organism>
<dbReference type="InterPro" id="IPR050587">
    <property type="entry name" value="GNT1/Glycosyltrans_8"/>
</dbReference>
<dbReference type="Gene3D" id="3.90.550.10">
    <property type="entry name" value="Spore Coat Polysaccharide Biosynthesis Protein SpsA, Chain A"/>
    <property type="match status" value="1"/>
</dbReference>
<evidence type="ECO:0000313" key="2">
    <source>
        <dbReference type="EMBL" id="CAL1149616.1"/>
    </source>
</evidence>
<proteinExistence type="predicted"/>